<evidence type="ECO:0000313" key="1">
    <source>
        <dbReference type="EMBL" id="ETO04909.1"/>
    </source>
</evidence>
<comment type="caution">
    <text evidence="1">The sequence shown here is derived from an EMBL/GenBank/DDBJ whole genome shotgun (WGS) entry which is preliminary data.</text>
</comment>
<dbReference type="Proteomes" id="UP000023152">
    <property type="component" value="Unassembled WGS sequence"/>
</dbReference>
<protein>
    <submittedName>
        <fullName evidence="1">Uncharacterized protein</fullName>
    </submittedName>
</protein>
<accession>X6LTG1</accession>
<proteinExistence type="predicted"/>
<dbReference type="EMBL" id="ASPP01028782">
    <property type="protein sequence ID" value="ETO04909.1"/>
    <property type="molecule type" value="Genomic_DNA"/>
</dbReference>
<sequence length="228" mass="27116">MSNYNTIQKTFEQSQYIIATPFQDLKNLPTPFDQPQCVLHKREILICGNQPKGAYSVTIQFEPTVMDKAAQECWFECLTKYVGIRPQVKGGQQKISTKQRHTLEHYECYFGVMPRVSESNNQDEYMNQNENNDKEEWNTCLQMIHKMDDKLTACKKLESYNIIMARRHVSSFKLETNEHIKGHDIFEIIEKDNNRFDHSNNNNRFKSGRDQLWEYFEGRIEKWEDIEI</sequence>
<keyword evidence="2" id="KW-1185">Reference proteome</keyword>
<organism evidence="1 2">
    <name type="scientific">Reticulomyxa filosa</name>
    <dbReference type="NCBI Taxonomy" id="46433"/>
    <lineage>
        <taxon>Eukaryota</taxon>
        <taxon>Sar</taxon>
        <taxon>Rhizaria</taxon>
        <taxon>Retaria</taxon>
        <taxon>Foraminifera</taxon>
        <taxon>Monothalamids</taxon>
        <taxon>Reticulomyxidae</taxon>
        <taxon>Reticulomyxa</taxon>
    </lineage>
</organism>
<evidence type="ECO:0000313" key="2">
    <source>
        <dbReference type="Proteomes" id="UP000023152"/>
    </source>
</evidence>
<name>X6LTG1_RETFI</name>
<reference evidence="1 2" key="1">
    <citation type="journal article" date="2013" name="Curr. Biol.">
        <title>The Genome of the Foraminiferan Reticulomyxa filosa.</title>
        <authorList>
            <person name="Glockner G."/>
            <person name="Hulsmann N."/>
            <person name="Schleicher M."/>
            <person name="Noegel A.A."/>
            <person name="Eichinger L."/>
            <person name="Gallinger C."/>
            <person name="Pawlowski J."/>
            <person name="Sierra R."/>
            <person name="Euteneuer U."/>
            <person name="Pillet L."/>
            <person name="Moustafa A."/>
            <person name="Platzer M."/>
            <person name="Groth M."/>
            <person name="Szafranski K."/>
            <person name="Schliwa M."/>
        </authorList>
    </citation>
    <scope>NUCLEOTIDE SEQUENCE [LARGE SCALE GENOMIC DNA]</scope>
</reference>
<gene>
    <name evidence="1" type="ORF">RFI_32489</name>
</gene>
<dbReference type="AlphaFoldDB" id="X6LTG1"/>